<reference evidence="2" key="1">
    <citation type="submission" date="2022-10" db="EMBL/GenBank/DDBJ databases">
        <title>Vagococcus sp. isolated from poultry meat.</title>
        <authorList>
            <person name="Johansson P."/>
            <person name="Bjorkroth J."/>
        </authorList>
    </citation>
    <scope>NUCLEOTIDE SEQUENCE</scope>
    <source>
        <strain evidence="2">STAA11</strain>
    </source>
</reference>
<dbReference type="AlphaFoldDB" id="A0AAF0I810"/>
<keyword evidence="1" id="KW-0812">Transmembrane</keyword>
<gene>
    <name evidence="2" type="ORF">OL234_00680</name>
</gene>
<keyword evidence="1" id="KW-1133">Transmembrane helix</keyword>
<sequence>MTNQPVTTTIFRLIGFSIIIYLLLTVLGGILGFAFHILLPMGLAFLLFRLLFNKNKVSTHYHN</sequence>
<dbReference type="Proteomes" id="UP001179647">
    <property type="component" value="Chromosome"/>
</dbReference>
<proteinExistence type="predicted"/>
<evidence type="ECO:0000256" key="1">
    <source>
        <dbReference type="SAM" id="Phobius"/>
    </source>
</evidence>
<keyword evidence="3" id="KW-1185">Reference proteome</keyword>
<evidence type="ECO:0000313" key="2">
    <source>
        <dbReference type="EMBL" id="WEG73456.1"/>
    </source>
</evidence>
<organism evidence="2 3">
    <name type="scientific">Vagococcus intermedius</name>
    <dbReference type="NCBI Taxonomy" id="2991418"/>
    <lineage>
        <taxon>Bacteria</taxon>
        <taxon>Bacillati</taxon>
        <taxon>Bacillota</taxon>
        <taxon>Bacilli</taxon>
        <taxon>Lactobacillales</taxon>
        <taxon>Enterococcaceae</taxon>
        <taxon>Vagococcus</taxon>
    </lineage>
</organism>
<dbReference type="KEGG" id="vie:OL234_00680"/>
<keyword evidence="1" id="KW-0472">Membrane</keyword>
<evidence type="ECO:0000313" key="3">
    <source>
        <dbReference type="Proteomes" id="UP001179647"/>
    </source>
</evidence>
<dbReference type="RefSeq" id="WP_275469255.1">
    <property type="nucleotide sequence ID" value="NZ_CP110232.1"/>
</dbReference>
<feature type="transmembrane region" description="Helical" evidence="1">
    <location>
        <begin position="9"/>
        <end position="27"/>
    </location>
</feature>
<name>A0AAF0I810_9ENTE</name>
<dbReference type="EMBL" id="CP110232">
    <property type="protein sequence ID" value="WEG73456.1"/>
    <property type="molecule type" value="Genomic_DNA"/>
</dbReference>
<accession>A0AAF0I810</accession>
<protein>
    <submittedName>
        <fullName evidence="2">Uncharacterized protein</fullName>
    </submittedName>
</protein>